<dbReference type="PANTHER" id="PTHR21666:SF270">
    <property type="entry name" value="MUREIN HYDROLASE ACTIVATOR ENVC"/>
    <property type="match status" value="1"/>
</dbReference>
<evidence type="ECO:0000313" key="2">
    <source>
        <dbReference type="EMBL" id="MBD8036949.1"/>
    </source>
</evidence>
<evidence type="ECO:0000259" key="1">
    <source>
        <dbReference type="Pfam" id="PF01551"/>
    </source>
</evidence>
<feature type="domain" description="M23ase beta-sheet core" evidence="1">
    <location>
        <begin position="167"/>
        <end position="260"/>
    </location>
</feature>
<name>A0ABR8XYC4_9BACL</name>
<comment type="caution">
    <text evidence="2">The sequence shown here is derived from an EMBL/GenBank/DDBJ whole genome shotgun (WGS) entry which is preliminary data.</text>
</comment>
<reference evidence="2 3" key="1">
    <citation type="submission" date="2020-08" db="EMBL/GenBank/DDBJ databases">
        <title>A Genomic Blueprint of the Chicken Gut Microbiome.</title>
        <authorList>
            <person name="Gilroy R."/>
            <person name="Ravi A."/>
            <person name="Getino M."/>
            <person name="Pursley I."/>
            <person name="Horton D.L."/>
            <person name="Alikhan N.-F."/>
            <person name="Baker D."/>
            <person name="Gharbi K."/>
            <person name="Hall N."/>
            <person name="Watson M."/>
            <person name="Adriaenssens E.M."/>
            <person name="Foster-Nyarko E."/>
            <person name="Jarju S."/>
            <person name="Secka A."/>
            <person name="Antonio M."/>
            <person name="Oren A."/>
            <person name="Chaudhuri R."/>
            <person name="La Ragione R.M."/>
            <person name="Hildebrand F."/>
            <person name="Pallen M.J."/>
        </authorList>
    </citation>
    <scope>NUCLEOTIDE SEQUENCE [LARGE SCALE GENOMIC DNA]</scope>
    <source>
        <strain evidence="2 3">A46</strain>
    </source>
</reference>
<evidence type="ECO:0000313" key="3">
    <source>
        <dbReference type="Proteomes" id="UP000619101"/>
    </source>
</evidence>
<protein>
    <submittedName>
        <fullName evidence="2">M23 family metallopeptidase</fullName>
    </submittedName>
</protein>
<dbReference type="InterPro" id="IPR016047">
    <property type="entry name" value="M23ase_b-sheet_dom"/>
</dbReference>
<accession>A0ABR8XYC4</accession>
<dbReference type="RefSeq" id="WP_191700440.1">
    <property type="nucleotide sequence ID" value="NZ_JACSPZ010000004.1"/>
</dbReference>
<dbReference type="SUPFAM" id="SSF51261">
    <property type="entry name" value="Duplicated hybrid motif"/>
    <property type="match status" value="1"/>
</dbReference>
<dbReference type="Pfam" id="PF01551">
    <property type="entry name" value="Peptidase_M23"/>
    <property type="match status" value="1"/>
</dbReference>
<dbReference type="EMBL" id="JACSPZ010000004">
    <property type="protein sequence ID" value="MBD8036949.1"/>
    <property type="molecule type" value="Genomic_DNA"/>
</dbReference>
<dbReference type="InterPro" id="IPR011055">
    <property type="entry name" value="Dup_hybrid_motif"/>
</dbReference>
<dbReference type="CDD" id="cd12797">
    <property type="entry name" value="M23_peptidase"/>
    <property type="match status" value="1"/>
</dbReference>
<sequence>MDYQLKERFGEFFLQRNYKIIYENTSITFQKLVSFEEFLKLSIKFNNGVSQYNCIASNIIHGLYRYIWVDDAQTKAIIIAFDNKDVIQGLYLKPFETYRKSDQIRTINTYRMPITDEWFVYWGGTNEFVNYHYPFEQQRYAYDLVKMVNHQTFKDSPLKNENYYAFGAEVVAPADGTVIQVMSSIKDNIPGVRDEANILGNYCIIAHDKNEFSMLAHLKKDSIFVNVGDHVKIGQLLGLCGNSGYSSEAHIHFQVMNHANFMQAKSLRIKFPEESDPIQGEFLKPC</sequence>
<dbReference type="InterPro" id="IPR050570">
    <property type="entry name" value="Cell_wall_metabolism_enzyme"/>
</dbReference>
<keyword evidence="3" id="KW-1185">Reference proteome</keyword>
<dbReference type="PANTHER" id="PTHR21666">
    <property type="entry name" value="PEPTIDASE-RELATED"/>
    <property type="match status" value="1"/>
</dbReference>
<organism evidence="2 3">
    <name type="scientific">Solibacillus faecavium</name>
    <dbReference type="NCBI Taxonomy" id="2762221"/>
    <lineage>
        <taxon>Bacteria</taxon>
        <taxon>Bacillati</taxon>
        <taxon>Bacillota</taxon>
        <taxon>Bacilli</taxon>
        <taxon>Bacillales</taxon>
        <taxon>Caryophanaceae</taxon>
        <taxon>Solibacillus</taxon>
    </lineage>
</organism>
<proteinExistence type="predicted"/>
<dbReference type="Proteomes" id="UP000619101">
    <property type="component" value="Unassembled WGS sequence"/>
</dbReference>
<gene>
    <name evidence="2" type="ORF">H9635_09350</name>
</gene>
<dbReference type="Gene3D" id="2.70.70.10">
    <property type="entry name" value="Glucose Permease (Domain IIA)"/>
    <property type="match status" value="1"/>
</dbReference>